<feature type="compositionally biased region" description="Polar residues" evidence="1">
    <location>
        <begin position="319"/>
        <end position="332"/>
    </location>
</feature>
<feature type="compositionally biased region" description="Polar residues" evidence="1">
    <location>
        <begin position="542"/>
        <end position="551"/>
    </location>
</feature>
<feature type="domain" description="SPK" evidence="2">
    <location>
        <begin position="141"/>
        <end position="251"/>
    </location>
</feature>
<feature type="compositionally biased region" description="Basic residues" evidence="1">
    <location>
        <begin position="257"/>
        <end position="266"/>
    </location>
</feature>
<sequence>MVKKEYNELDFLEFLEANAKVATERLDLDEVIDKFRDDCCDTGHCSLTDDDLKRSFQRFRSHFCAVLTRSASDTLQLYFALKEPISKEFVKEMEKDYDIELDDDRCIIRFQQKEKENVVVAAPPPEEPEKPQTQAPVVKNNVTTLEDFLKEKCENATSVYTLSHLLIEYEEKSKTGMDYKTFWSKIRDHRRGVPERNDMDINTKVRHLFALHGKINPDFLKELRQNAHVDVNKSGLITNYVSNDGCLTLEKKKKQMVIRGKNKRTRSNMMSKKNSEKDAVDEDEEDVIMKKRLKRGPRIPPQPSFTSDRSRRHARRQNTTHSFRGYSRENSPPSSPAKRRTTVTKKKLRRRCPVVTMKEEEEDMDVGDVGFNDVQNEMDDTIDMNSQNSQNDEIEEENMEDKPSTSSQMRVRRSERMPRYRESSIYFYPYSQKNHVRKAHRARKLPPLRLSSIRSTVSNAPVDDYFERMFGGLFQDQAPPPSSPNPLEKEDPPTRNCSRMSQFSIAQILASIANSGPIEYPEATEDPESMEDPEAMNHPESTENLDSMENQESTEDPVFMKMPESMEDPESMMNPESTEDPIFMKIPESMMEDFESMNNPEPIEMRPIAAEETSGHTERRIPFRSFSERDSRYTTLIQELLNNPSVIQQAPPIPEAPPTLVSTETNTETTSPTVKEEVTPEDEVVFLRSVKSEPKDDGFRVPELPPTSEVVSVDKHKMFLECIQGLIRTLELSMSPNIQQNIDKTIKEMRDYGRRKEDVTTEEILGAANYCLMIIKKTAKSSTTSQESSSEKSYINLGYFLVLLRNAILSMDFPFFSKFLQTLKRRTQESQNEEIAMDKVQLALEAIINIVAPAP</sequence>
<dbReference type="Pfam" id="PF04435">
    <property type="entry name" value="SPK"/>
    <property type="match status" value="2"/>
</dbReference>
<dbReference type="InterPro" id="IPR053315">
    <property type="entry name" value="Peptidase_C14A"/>
</dbReference>
<feature type="region of interest" description="Disordered" evidence="1">
    <location>
        <begin position="381"/>
        <end position="416"/>
    </location>
</feature>
<protein>
    <recommendedName>
        <fullName evidence="2">SPK domain-containing protein</fullName>
    </recommendedName>
</protein>
<gene>
    <name evidence="3" type="ORF">CAEBREN_17637</name>
</gene>
<dbReference type="AlphaFoldDB" id="G0P3E7"/>
<feature type="compositionally biased region" description="Low complexity" evidence="1">
    <location>
        <begin position="658"/>
        <end position="673"/>
    </location>
</feature>
<name>G0P3E7_CAEBE</name>
<evidence type="ECO:0000313" key="4">
    <source>
        <dbReference type="Proteomes" id="UP000008068"/>
    </source>
</evidence>
<feature type="region of interest" description="Disordered" evidence="1">
    <location>
        <begin position="257"/>
        <end position="349"/>
    </location>
</feature>
<organism evidence="4">
    <name type="scientific">Caenorhabditis brenneri</name>
    <name type="common">Nematode worm</name>
    <dbReference type="NCBI Taxonomy" id="135651"/>
    <lineage>
        <taxon>Eukaryota</taxon>
        <taxon>Metazoa</taxon>
        <taxon>Ecdysozoa</taxon>
        <taxon>Nematoda</taxon>
        <taxon>Chromadorea</taxon>
        <taxon>Rhabditida</taxon>
        <taxon>Rhabditina</taxon>
        <taxon>Rhabditomorpha</taxon>
        <taxon>Rhabditoidea</taxon>
        <taxon>Rhabditidae</taxon>
        <taxon>Peloderinae</taxon>
        <taxon>Caenorhabditis</taxon>
    </lineage>
</organism>
<evidence type="ECO:0000259" key="2">
    <source>
        <dbReference type="SMART" id="SM00583"/>
    </source>
</evidence>
<reference evidence="4" key="1">
    <citation type="submission" date="2011-07" db="EMBL/GenBank/DDBJ databases">
        <authorList>
            <consortium name="Caenorhabditis brenneri Sequencing and Analysis Consortium"/>
            <person name="Wilson R.K."/>
        </authorList>
    </citation>
    <scope>NUCLEOTIDE SEQUENCE [LARGE SCALE GENOMIC DNA]</scope>
    <source>
        <strain evidence="4">PB2801</strain>
    </source>
</reference>
<dbReference type="PANTHER" id="PTHR23362">
    <property type="entry name" value="L-PLASTIN-RELATED"/>
    <property type="match status" value="1"/>
</dbReference>
<dbReference type="HOGENOM" id="CLU_334076_0_0_1"/>
<feature type="region of interest" description="Disordered" evidence="1">
    <location>
        <begin position="519"/>
        <end position="554"/>
    </location>
</feature>
<dbReference type="InterPro" id="IPR006570">
    <property type="entry name" value="SPK_dom"/>
</dbReference>
<dbReference type="eggNOG" id="ENOG502TK45">
    <property type="taxonomic scope" value="Eukaryota"/>
</dbReference>
<dbReference type="SMART" id="SM00583">
    <property type="entry name" value="SPK"/>
    <property type="match status" value="1"/>
</dbReference>
<feature type="region of interest" description="Disordered" evidence="1">
    <location>
        <begin position="648"/>
        <end position="676"/>
    </location>
</feature>
<feature type="compositionally biased region" description="Basic residues" evidence="1">
    <location>
        <begin position="337"/>
        <end position="349"/>
    </location>
</feature>
<evidence type="ECO:0000256" key="1">
    <source>
        <dbReference type="SAM" id="MobiDB-lite"/>
    </source>
</evidence>
<dbReference type="Proteomes" id="UP000008068">
    <property type="component" value="Unassembled WGS sequence"/>
</dbReference>
<feature type="region of interest" description="Disordered" evidence="1">
    <location>
        <begin position="473"/>
        <end position="496"/>
    </location>
</feature>
<dbReference type="InParanoid" id="G0P3E7"/>
<proteinExistence type="predicted"/>
<accession>G0P3E7</accession>
<dbReference type="PANTHER" id="PTHR23362:SF8">
    <property type="entry name" value="SPK DOMAIN-CONTAINING PROTEIN"/>
    <property type="match status" value="1"/>
</dbReference>
<dbReference type="EMBL" id="GL380042">
    <property type="protein sequence ID" value="EGT43940.1"/>
    <property type="molecule type" value="Genomic_DNA"/>
</dbReference>
<feature type="compositionally biased region" description="Acidic residues" evidence="1">
    <location>
        <begin position="522"/>
        <end position="534"/>
    </location>
</feature>
<keyword evidence="4" id="KW-1185">Reference proteome</keyword>
<evidence type="ECO:0000313" key="3">
    <source>
        <dbReference type="EMBL" id="EGT43940.1"/>
    </source>
</evidence>